<dbReference type="UniPathway" id="UPA00028">
    <property type="reaction ID" value="UER00004"/>
</dbReference>
<evidence type="ECO:0000313" key="7">
    <source>
        <dbReference type="EMBL" id="TWE08320.1"/>
    </source>
</evidence>
<dbReference type="SUPFAM" id="SSF48179">
    <property type="entry name" value="6-phosphogluconate dehydrogenase C-terminal domain-like"/>
    <property type="match status" value="1"/>
</dbReference>
<evidence type="ECO:0000256" key="1">
    <source>
        <dbReference type="ARBA" id="ARBA00007870"/>
    </source>
</evidence>
<keyword evidence="3 4" id="KW-0560">Oxidoreductase</keyword>
<dbReference type="FunFam" id="1.10.1040.10:FF:000017">
    <property type="entry name" value="2-dehydropantoate 2-reductase"/>
    <property type="match status" value="1"/>
</dbReference>
<feature type="domain" description="Ketopantoate reductase C-terminal" evidence="6">
    <location>
        <begin position="177"/>
        <end position="297"/>
    </location>
</feature>
<dbReference type="InterPro" id="IPR008927">
    <property type="entry name" value="6-PGluconate_DH-like_C_sf"/>
</dbReference>
<comment type="catalytic activity">
    <reaction evidence="4">
        <text>(R)-pantoate + NADP(+) = 2-dehydropantoate + NADPH + H(+)</text>
        <dbReference type="Rhea" id="RHEA:16233"/>
        <dbReference type="ChEBI" id="CHEBI:11561"/>
        <dbReference type="ChEBI" id="CHEBI:15378"/>
        <dbReference type="ChEBI" id="CHEBI:15980"/>
        <dbReference type="ChEBI" id="CHEBI:57783"/>
        <dbReference type="ChEBI" id="CHEBI:58349"/>
        <dbReference type="EC" id="1.1.1.169"/>
    </reaction>
</comment>
<organism evidence="7 8">
    <name type="scientific">Neobacillus bataviensis</name>
    <dbReference type="NCBI Taxonomy" id="220685"/>
    <lineage>
        <taxon>Bacteria</taxon>
        <taxon>Bacillati</taxon>
        <taxon>Bacillota</taxon>
        <taxon>Bacilli</taxon>
        <taxon>Bacillales</taxon>
        <taxon>Bacillaceae</taxon>
        <taxon>Neobacillus</taxon>
    </lineage>
</organism>
<dbReference type="SUPFAM" id="SSF51735">
    <property type="entry name" value="NAD(P)-binding Rossmann-fold domains"/>
    <property type="match status" value="1"/>
</dbReference>
<dbReference type="RefSeq" id="WP_186446326.1">
    <property type="nucleotide sequence ID" value="NZ_VIVN01000001.1"/>
</dbReference>
<name>A0A561DYB4_9BACI</name>
<keyword evidence="8" id="KW-1185">Reference proteome</keyword>
<dbReference type="GO" id="GO:0005737">
    <property type="term" value="C:cytoplasm"/>
    <property type="evidence" value="ECO:0007669"/>
    <property type="project" value="TreeGrafter"/>
</dbReference>
<comment type="similarity">
    <text evidence="1 4">Belongs to the ketopantoate reductase family.</text>
</comment>
<dbReference type="Pfam" id="PF02558">
    <property type="entry name" value="ApbA"/>
    <property type="match status" value="1"/>
</dbReference>
<dbReference type="InterPro" id="IPR036291">
    <property type="entry name" value="NAD(P)-bd_dom_sf"/>
</dbReference>
<dbReference type="InterPro" id="IPR051402">
    <property type="entry name" value="KPR-Related"/>
</dbReference>
<proteinExistence type="inferred from homology"/>
<dbReference type="InterPro" id="IPR003710">
    <property type="entry name" value="ApbA"/>
</dbReference>
<dbReference type="Proteomes" id="UP000319671">
    <property type="component" value="Unassembled WGS sequence"/>
</dbReference>
<gene>
    <name evidence="7" type="ORF">FB550_101338</name>
</gene>
<evidence type="ECO:0000256" key="4">
    <source>
        <dbReference type="RuleBase" id="RU362068"/>
    </source>
</evidence>
<evidence type="ECO:0000259" key="5">
    <source>
        <dbReference type="Pfam" id="PF02558"/>
    </source>
</evidence>
<protein>
    <recommendedName>
        <fullName evidence="4">2-dehydropantoate 2-reductase</fullName>
        <ecNumber evidence="4">1.1.1.169</ecNumber>
    </recommendedName>
    <alternativeName>
        <fullName evidence="4">Ketopantoate reductase</fullName>
    </alternativeName>
</protein>
<evidence type="ECO:0000256" key="3">
    <source>
        <dbReference type="ARBA" id="ARBA00023002"/>
    </source>
</evidence>
<dbReference type="PANTHER" id="PTHR21708:SF26">
    <property type="entry name" value="2-DEHYDROPANTOATE 2-REDUCTASE"/>
    <property type="match status" value="1"/>
</dbReference>
<dbReference type="EC" id="1.1.1.169" evidence="4"/>
<dbReference type="AlphaFoldDB" id="A0A561DYB4"/>
<dbReference type="EMBL" id="VIVN01000001">
    <property type="protein sequence ID" value="TWE08320.1"/>
    <property type="molecule type" value="Genomic_DNA"/>
</dbReference>
<evidence type="ECO:0000256" key="2">
    <source>
        <dbReference type="ARBA" id="ARBA00022857"/>
    </source>
</evidence>
<dbReference type="PANTHER" id="PTHR21708">
    <property type="entry name" value="PROBABLE 2-DEHYDROPANTOATE 2-REDUCTASE"/>
    <property type="match status" value="1"/>
</dbReference>
<dbReference type="NCBIfam" id="TIGR00745">
    <property type="entry name" value="apbA_panE"/>
    <property type="match status" value="1"/>
</dbReference>
<keyword evidence="4" id="KW-0566">Pantothenate biosynthesis</keyword>
<evidence type="ECO:0000313" key="8">
    <source>
        <dbReference type="Proteomes" id="UP000319671"/>
    </source>
</evidence>
<dbReference type="Gene3D" id="3.40.50.720">
    <property type="entry name" value="NAD(P)-binding Rossmann-like Domain"/>
    <property type="match status" value="1"/>
</dbReference>
<comment type="function">
    <text evidence="4">Catalyzes the NADPH-dependent reduction of ketopantoate into pantoic acid.</text>
</comment>
<dbReference type="GO" id="GO:0008677">
    <property type="term" value="F:2-dehydropantoate 2-reductase activity"/>
    <property type="evidence" value="ECO:0007669"/>
    <property type="project" value="UniProtKB-EC"/>
</dbReference>
<reference evidence="7 8" key="1">
    <citation type="submission" date="2019-06" db="EMBL/GenBank/DDBJ databases">
        <title>Sorghum-associated microbial communities from plants grown in Nebraska, USA.</title>
        <authorList>
            <person name="Schachtman D."/>
        </authorList>
    </citation>
    <scope>NUCLEOTIDE SEQUENCE [LARGE SCALE GENOMIC DNA]</scope>
    <source>
        <strain evidence="7 8">2482</strain>
    </source>
</reference>
<dbReference type="FunFam" id="3.40.50.720:FF:000307">
    <property type="entry name" value="2-dehydropantoate 2-reductase"/>
    <property type="match status" value="1"/>
</dbReference>
<dbReference type="GO" id="GO:0015940">
    <property type="term" value="P:pantothenate biosynthetic process"/>
    <property type="evidence" value="ECO:0007669"/>
    <property type="project" value="UniProtKB-UniPathway"/>
</dbReference>
<comment type="pathway">
    <text evidence="4">Cofactor biosynthesis; (R)-pantothenate biosynthesis; (R)-pantoate from 3-methyl-2-oxobutanoate: step 2/2.</text>
</comment>
<dbReference type="InterPro" id="IPR013332">
    <property type="entry name" value="KPR_N"/>
</dbReference>
<evidence type="ECO:0000259" key="6">
    <source>
        <dbReference type="Pfam" id="PF08546"/>
    </source>
</evidence>
<dbReference type="Pfam" id="PF08546">
    <property type="entry name" value="ApbA_C"/>
    <property type="match status" value="1"/>
</dbReference>
<feature type="domain" description="Ketopantoate reductase N-terminal" evidence="5">
    <location>
        <begin position="3"/>
        <end position="151"/>
    </location>
</feature>
<accession>A0A561DYB4</accession>
<dbReference type="Gene3D" id="1.10.1040.10">
    <property type="entry name" value="N-(1-d-carboxylethyl)-l-norvaline Dehydrogenase, domain 2"/>
    <property type="match status" value="1"/>
</dbReference>
<dbReference type="InterPro" id="IPR013328">
    <property type="entry name" value="6PGD_dom2"/>
</dbReference>
<keyword evidence="2 4" id="KW-0521">NADP</keyword>
<comment type="caution">
    <text evidence="7">The sequence shown here is derived from an EMBL/GenBank/DDBJ whole genome shotgun (WGS) entry which is preliminary data.</text>
</comment>
<dbReference type="InterPro" id="IPR013752">
    <property type="entry name" value="KPA_reductase"/>
</dbReference>
<sequence>MKIGVAGTGAVGGYFGALLKKAGNEVTFLARGKRLERMRAEGLTVESEAGNFTVSGTFTEYYGSFQDIDLLLFCVKSIDTTEVAERFAPFLKESCLVMTLQNGVDNEEVLSKIFGRERILSAATYIQAILTETGVVRQIGVPPRLVIGALDTRLSEKVIKLSTLFNTASILTNPSSNILMVKWKKLLWNVTFNPLTALIEAKVGAIFEDKGLHETALNICNEAIAVGRAAGIEIEENFHETIFAQGSLAKEHHPSMLQDKLNGKTLELESICGYIVNKGKVYKIATPVLETIYHLLSYQTRKE</sequence>